<gene>
    <name evidence="9" type="ORF">LVJ94_23610</name>
</gene>
<dbReference type="GO" id="GO:0004674">
    <property type="term" value="F:protein serine/threonine kinase activity"/>
    <property type="evidence" value="ECO:0007669"/>
    <property type="project" value="UniProtKB-KW"/>
</dbReference>
<keyword evidence="10" id="KW-1185">Reference proteome</keyword>
<feature type="compositionally biased region" description="Low complexity" evidence="6">
    <location>
        <begin position="468"/>
        <end position="485"/>
    </location>
</feature>
<dbReference type="Pfam" id="PF00069">
    <property type="entry name" value="Pkinase"/>
    <property type="match status" value="1"/>
</dbReference>
<keyword evidence="2 5" id="KW-0547">Nucleotide-binding</keyword>
<keyword evidence="7" id="KW-0812">Transmembrane</keyword>
<protein>
    <submittedName>
        <fullName evidence="9">Serine/threonine protein kinase</fullName>
    </submittedName>
</protein>
<keyword evidence="7" id="KW-0472">Membrane</keyword>
<keyword evidence="1" id="KW-0808">Transferase</keyword>
<dbReference type="Proteomes" id="UP001374803">
    <property type="component" value="Chromosome"/>
</dbReference>
<dbReference type="InterPro" id="IPR000719">
    <property type="entry name" value="Prot_kinase_dom"/>
</dbReference>
<evidence type="ECO:0000256" key="4">
    <source>
        <dbReference type="ARBA" id="ARBA00022840"/>
    </source>
</evidence>
<keyword evidence="7" id="KW-1133">Transmembrane helix</keyword>
<accession>A0ABZ2LHI3</accession>
<dbReference type="InterPro" id="IPR011009">
    <property type="entry name" value="Kinase-like_dom_sf"/>
</dbReference>
<dbReference type="PROSITE" id="PS50011">
    <property type="entry name" value="PROTEIN_KINASE_DOM"/>
    <property type="match status" value="1"/>
</dbReference>
<evidence type="ECO:0000313" key="10">
    <source>
        <dbReference type="Proteomes" id="UP001374803"/>
    </source>
</evidence>
<dbReference type="InterPro" id="IPR008271">
    <property type="entry name" value="Ser/Thr_kinase_AS"/>
</dbReference>
<evidence type="ECO:0000256" key="7">
    <source>
        <dbReference type="SAM" id="Phobius"/>
    </source>
</evidence>
<name>A0ABZ2LHI3_9BACT</name>
<evidence type="ECO:0000256" key="5">
    <source>
        <dbReference type="PROSITE-ProRule" id="PRU10141"/>
    </source>
</evidence>
<keyword evidence="9" id="KW-0723">Serine/threonine-protein kinase</keyword>
<feature type="region of interest" description="Disordered" evidence="6">
    <location>
        <begin position="447"/>
        <end position="485"/>
    </location>
</feature>
<feature type="binding site" evidence="5">
    <location>
        <position position="50"/>
    </location>
    <ligand>
        <name>ATP</name>
        <dbReference type="ChEBI" id="CHEBI:30616"/>
    </ligand>
</feature>
<sequence length="485" mass="52380">MAEENRGYGRAGRIGKIIKGKWRVDARLGEGATATVYAATHRNGHRVALKVLHPQFLRDAQIRTRFMREAYVGNAISHPGVVRVVDDDVTEDGAVFLVMELLEGESFERRAERLGGRLAVAEVVWMLDTLLDVLSAAHNRNIVHRDIKPDNLFLTRDGRIKVLDFGFARMKEEVERGAASEGATSLTKTGFILGTPDFMSPEQAGGRNKSVDGRSDLWSAAATAFCLITGQRVHPGAVTLHQHLLLTATARARSLGSIAPDLPSGLIAVIDRALMLEPDRRWTDATAMRTALRAAVGSFDGPPSALSHDGDTTAVYRGLPAPPIKEGAQEVRLDESVIFVSSQELLPSIATGHHAPYTAPPIADLPVPSMARSAVPVFAAPDVDGLMRPPEISRSSITARRIRPSAFDPYFSKWIFFLVIVTISAVVFIIGLRRKKHLDRHPISFSAQTGTVPQAGPGAVPSVLPQGATPAATLAPRPASTTPRK</sequence>
<reference evidence="9" key="1">
    <citation type="submission" date="2021-12" db="EMBL/GenBank/DDBJ databases">
        <title>Discovery of the Pendulisporaceae a myxobacterial family with distinct sporulation behavior and unique specialized metabolism.</title>
        <authorList>
            <person name="Garcia R."/>
            <person name="Popoff A."/>
            <person name="Bader C.D."/>
            <person name="Loehr J."/>
            <person name="Walesch S."/>
            <person name="Walt C."/>
            <person name="Boldt J."/>
            <person name="Bunk B."/>
            <person name="Haeckl F.J.F.P.J."/>
            <person name="Gunesch A.P."/>
            <person name="Birkelbach J."/>
            <person name="Nuebel U."/>
            <person name="Pietschmann T."/>
            <person name="Bach T."/>
            <person name="Mueller R."/>
        </authorList>
    </citation>
    <scope>NUCLEOTIDE SEQUENCE</scope>
    <source>
        <strain evidence="9">MSr11367</strain>
    </source>
</reference>
<feature type="domain" description="Protein kinase" evidence="8">
    <location>
        <begin position="22"/>
        <end position="296"/>
    </location>
</feature>
<evidence type="ECO:0000256" key="6">
    <source>
        <dbReference type="SAM" id="MobiDB-lite"/>
    </source>
</evidence>
<evidence type="ECO:0000256" key="1">
    <source>
        <dbReference type="ARBA" id="ARBA00022679"/>
    </source>
</evidence>
<dbReference type="CDD" id="cd14014">
    <property type="entry name" value="STKc_PknB_like"/>
    <property type="match status" value="1"/>
</dbReference>
<dbReference type="Gene3D" id="3.30.200.20">
    <property type="entry name" value="Phosphorylase Kinase, domain 1"/>
    <property type="match status" value="1"/>
</dbReference>
<evidence type="ECO:0000313" key="9">
    <source>
        <dbReference type="EMBL" id="WXB10202.1"/>
    </source>
</evidence>
<dbReference type="PROSITE" id="PS00108">
    <property type="entry name" value="PROTEIN_KINASE_ST"/>
    <property type="match status" value="1"/>
</dbReference>
<organism evidence="9 10">
    <name type="scientific">Pendulispora rubella</name>
    <dbReference type="NCBI Taxonomy" id="2741070"/>
    <lineage>
        <taxon>Bacteria</taxon>
        <taxon>Pseudomonadati</taxon>
        <taxon>Myxococcota</taxon>
        <taxon>Myxococcia</taxon>
        <taxon>Myxococcales</taxon>
        <taxon>Sorangiineae</taxon>
        <taxon>Pendulisporaceae</taxon>
        <taxon>Pendulispora</taxon>
    </lineage>
</organism>
<keyword evidence="3 9" id="KW-0418">Kinase</keyword>
<proteinExistence type="predicted"/>
<dbReference type="EMBL" id="CP089983">
    <property type="protein sequence ID" value="WXB10202.1"/>
    <property type="molecule type" value="Genomic_DNA"/>
</dbReference>
<feature type="transmembrane region" description="Helical" evidence="7">
    <location>
        <begin position="414"/>
        <end position="432"/>
    </location>
</feature>
<dbReference type="PANTHER" id="PTHR43289:SF6">
    <property type="entry name" value="SERINE_THREONINE-PROTEIN KINASE NEKL-3"/>
    <property type="match status" value="1"/>
</dbReference>
<evidence type="ECO:0000259" key="8">
    <source>
        <dbReference type="PROSITE" id="PS50011"/>
    </source>
</evidence>
<keyword evidence="4 5" id="KW-0067">ATP-binding</keyword>
<dbReference type="Gene3D" id="1.10.510.10">
    <property type="entry name" value="Transferase(Phosphotransferase) domain 1"/>
    <property type="match status" value="1"/>
</dbReference>
<dbReference type="InterPro" id="IPR017441">
    <property type="entry name" value="Protein_kinase_ATP_BS"/>
</dbReference>
<dbReference type="PANTHER" id="PTHR43289">
    <property type="entry name" value="MITOGEN-ACTIVATED PROTEIN KINASE KINASE KINASE 20-RELATED"/>
    <property type="match status" value="1"/>
</dbReference>
<dbReference type="SUPFAM" id="SSF56112">
    <property type="entry name" value="Protein kinase-like (PK-like)"/>
    <property type="match status" value="1"/>
</dbReference>
<evidence type="ECO:0000256" key="3">
    <source>
        <dbReference type="ARBA" id="ARBA00022777"/>
    </source>
</evidence>
<dbReference type="PROSITE" id="PS00107">
    <property type="entry name" value="PROTEIN_KINASE_ATP"/>
    <property type="match status" value="1"/>
</dbReference>
<dbReference type="RefSeq" id="WP_394839879.1">
    <property type="nucleotide sequence ID" value="NZ_CP089929.1"/>
</dbReference>
<dbReference type="SMART" id="SM00220">
    <property type="entry name" value="S_TKc"/>
    <property type="match status" value="1"/>
</dbReference>
<evidence type="ECO:0000256" key="2">
    <source>
        <dbReference type="ARBA" id="ARBA00022741"/>
    </source>
</evidence>